<dbReference type="EMBL" id="JAIKTU010000018">
    <property type="protein sequence ID" value="MBY0757183.1"/>
    <property type="molecule type" value="Genomic_DNA"/>
</dbReference>
<dbReference type="RefSeq" id="WP_221862319.1">
    <property type="nucleotide sequence ID" value="NZ_JAIKTU010000018.1"/>
</dbReference>
<sequence length="58" mass="6572">MIELKKELNNKAIENREERVSMGQFIEIGFSRAGLGIDYKGDKIDESDSILNDVKGEK</sequence>
<keyword evidence="2" id="KW-1185">Reference proteome</keyword>
<dbReference type="Proteomes" id="UP001299068">
    <property type="component" value="Unassembled WGS sequence"/>
</dbReference>
<protein>
    <submittedName>
        <fullName evidence="1">Uncharacterized protein</fullName>
    </submittedName>
</protein>
<proteinExistence type="predicted"/>
<evidence type="ECO:0000313" key="2">
    <source>
        <dbReference type="Proteomes" id="UP001299068"/>
    </source>
</evidence>
<organism evidence="1 2">
    <name type="scientific">Clostridium sardiniense</name>
    <name type="common">Clostridium absonum</name>
    <dbReference type="NCBI Taxonomy" id="29369"/>
    <lineage>
        <taxon>Bacteria</taxon>
        <taxon>Bacillati</taxon>
        <taxon>Bacillota</taxon>
        <taxon>Clostridia</taxon>
        <taxon>Eubacteriales</taxon>
        <taxon>Clostridiaceae</taxon>
        <taxon>Clostridium</taxon>
    </lineage>
</organism>
<comment type="caution">
    <text evidence="1">The sequence shown here is derived from an EMBL/GenBank/DDBJ whole genome shotgun (WGS) entry which is preliminary data.</text>
</comment>
<evidence type="ECO:0000313" key="1">
    <source>
        <dbReference type="EMBL" id="MBY0757183.1"/>
    </source>
</evidence>
<accession>A0ABS7L272</accession>
<gene>
    <name evidence="1" type="ORF">K5V21_17265</name>
</gene>
<name>A0ABS7L272_CLOSR</name>
<reference evidence="1 2" key="1">
    <citation type="journal article" date="2021" name="Cell Host Microbe">
        <title>in vivo commensal control of Clostridioides difficile virulence.</title>
        <authorList>
            <person name="Girinathan B.P."/>
            <person name="Dibenedetto N."/>
            <person name="Worley J.N."/>
            <person name="Peltier J."/>
            <person name="Arrieta-Ortiz M.L."/>
            <person name="Rupa Christinal Immanuel S."/>
            <person name="Lavin R."/>
            <person name="Delaney M.L."/>
            <person name="Cummins C."/>
            <person name="Hoffmann M."/>
            <person name="Luo Y."/>
            <person name="Gonzalez-Escalona N."/>
            <person name="Allard M."/>
            <person name="Onderdonk A.B."/>
            <person name="Gerber G.K."/>
            <person name="Sonenshein A.L."/>
            <person name="Baliga N."/>
            <person name="Dupuy B."/>
            <person name="Bry L."/>
        </authorList>
    </citation>
    <scope>NUCLEOTIDE SEQUENCE [LARGE SCALE GENOMIC DNA]</scope>
    <source>
        <strain evidence="1 2">DSM 599</strain>
    </source>
</reference>